<dbReference type="PROSITE" id="PS50157">
    <property type="entry name" value="ZINC_FINGER_C2H2_2"/>
    <property type="match status" value="5"/>
</dbReference>
<feature type="domain" description="C2H2-type" evidence="9">
    <location>
        <begin position="225"/>
        <end position="252"/>
    </location>
</feature>
<dbReference type="EMBL" id="AXCM01003294">
    <property type="status" value="NOT_ANNOTATED_CDS"/>
    <property type="molecule type" value="Genomic_DNA"/>
</dbReference>
<dbReference type="GO" id="GO:0005634">
    <property type="term" value="C:nucleus"/>
    <property type="evidence" value="ECO:0007669"/>
    <property type="project" value="UniProtKB-SubCell"/>
</dbReference>
<feature type="domain" description="C2H2-type" evidence="9">
    <location>
        <begin position="281"/>
        <end position="308"/>
    </location>
</feature>
<evidence type="ECO:0000313" key="11">
    <source>
        <dbReference type="Proteomes" id="UP000075883"/>
    </source>
</evidence>
<keyword evidence="4 7" id="KW-0863">Zinc-finger</keyword>
<name>A0A182M8P8_9DIPT</name>
<dbReference type="GO" id="GO:0008270">
    <property type="term" value="F:zinc ion binding"/>
    <property type="evidence" value="ECO:0007669"/>
    <property type="project" value="UniProtKB-KW"/>
</dbReference>
<dbReference type="STRING" id="139723.A0A182M8P8"/>
<feature type="domain" description="C2H2-type" evidence="9">
    <location>
        <begin position="253"/>
        <end position="280"/>
    </location>
</feature>
<dbReference type="SUPFAM" id="SSF57667">
    <property type="entry name" value="beta-beta-alpha zinc fingers"/>
    <property type="match status" value="3"/>
</dbReference>
<evidence type="ECO:0000256" key="6">
    <source>
        <dbReference type="ARBA" id="ARBA00023242"/>
    </source>
</evidence>
<dbReference type="Gene3D" id="3.30.160.60">
    <property type="entry name" value="Classic Zinc Finger"/>
    <property type="match status" value="5"/>
</dbReference>
<comment type="subcellular location">
    <subcellularLocation>
        <location evidence="1">Nucleus</location>
    </subcellularLocation>
</comment>
<evidence type="ECO:0000259" key="9">
    <source>
        <dbReference type="PROSITE" id="PS50157"/>
    </source>
</evidence>
<evidence type="ECO:0000256" key="1">
    <source>
        <dbReference type="ARBA" id="ARBA00004123"/>
    </source>
</evidence>
<dbReference type="PROSITE" id="PS00028">
    <property type="entry name" value="ZINC_FINGER_C2H2_1"/>
    <property type="match status" value="5"/>
</dbReference>
<evidence type="ECO:0000256" key="7">
    <source>
        <dbReference type="PROSITE-ProRule" id="PRU00042"/>
    </source>
</evidence>
<evidence type="ECO:0000256" key="3">
    <source>
        <dbReference type="ARBA" id="ARBA00022737"/>
    </source>
</evidence>
<sequence>MSLLTGFSAFEAVTSVCKICEESYETMGSIICAQTDTKMLDKIYKSTNVRVQPRKGIITPVCEYCQSRIDEYDEEFKPYMKEYYIESVVSDNASGDAINASIDPLADAFEPETHSANDTPGMKHACNASLDDKEESPDFDSDRDSNDMRQQNNSEPTKGESWGKMAVLRKPTECTICGKQVKSMSDHMKIHASDKKYKCTFCDKSFAQSNNLIYHIRRHTGEKPYQCEICDKKFISNAHLLSHSKFHNDEKMFQCEICCKRFNHVGNLNKHRRVHTGEKPYRCEFCNLTFNNISNKKLHEKRHQGERNFVCEICSKGFHDTHHLERHKTVHRKGGKGEK</sequence>
<accession>A0A182M8P8</accession>
<evidence type="ECO:0000256" key="5">
    <source>
        <dbReference type="ARBA" id="ARBA00022833"/>
    </source>
</evidence>
<reference evidence="10" key="2">
    <citation type="submission" date="2020-05" db="UniProtKB">
        <authorList>
            <consortium name="EnsemblMetazoa"/>
        </authorList>
    </citation>
    <scope>IDENTIFICATION</scope>
    <source>
        <strain evidence="10">A-37</strain>
    </source>
</reference>
<dbReference type="Proteomes" id="UP000075883">
    <property type="component" value="Unassembled WGS sequence"/>
</dbReference>
<keyword evidence="6" id="KW-0539">Nucleus</keyword>
<evidence type="ECO:0000313" key="10">
    <source>
        <dbReference type="EnsemblMetazoa" id="ACUA012234-PA"/>
    </source>
</evidence>
<proteinExistence type="predicted"/>
<dbReference type="FunFam" id="3.30.160.60:FF:000624">
    <property type="entry name" value="zinc finger protein 697"/>
    <property type="match status" value="1"/>
</dbReference>
<dbReference type="AlphaFoldDB" id="A0A182M8P8"/>
<evidence type="ECO:0000256" key="2">
    <source>
        <dbReference type="ARBA" id="ARBA00022723"/>
    </source>
</evidence>
<dbReference type="InterPro" id="IPR013087">
    <property type="entry name" value="Znf_C2H2_type"/>
</dbReference>
<keyword evidence="3" id="KW-0677">Repeat</keyword>
<dbReference type="EnsemblMetazoa" id="ACUA012234-RA">
    <property type="protein sequence ID" value="ACUA012234-PA"/>
    <property type="gene ID" value="ACUA012234"/>
</dbReference>
<organism evidence="10 11">
    <name type="scientific">Anopheles culicifacies</name>
    <dbReference type="NCBI Taxonomy" id="139723"/>
    <lineage>
        <taxon>Eukaryota</taxon>
        <taxon>Metazoa</taxon>
        <taxon>Ecdysozoa</taxon>
        <taxon>Arthropoda</taxon>
        <taxon>Hexapoda</taxon>
        <taxon>Insecta</taxon>
        <taxon>Pterygota</taxon>
        <taxon>Neoptera</taxon>
        <taxon>Endopterygota</taxon>
        <taxon>Diptera</taxon>
        <taxon>Nematocera</taxon>
        <taxon>Culicoidea</taxon>
        <taxon>Culicidae</taxon>
        <taxon>Anophelinae</taxon>
        <taxon>Anopheles</taxon>
        <taxon>culicifacies species complex</taxon>
    </lineage>
</organism>
<feature type="region of interest" description="Disordered" evidence="8">
    <location>
        <begin position="110"/>
        <end position="162"/>
    </location>
</feature>
<reference evidence="11" key="1">
    <citation type="submission" date="2013-09" db="EMBL/GenBank/DDBJ databases">
        <title>The Genome Sequence of Anopheles culicifacies species A.</title>
        <authorList>
            <consortium name="The Broad Institute Genomics Platform"/>
            <person name="Neafsey D.E."/>
            <person name="Besansky N."/>
            <person name="Howell P."/>
            <person name="Walton C."/>
            <person name="Young S.K."/>
            <person name="Zeng Q."/>
            <person name="Gargeya S."/>
            <person name="Fitzgerald M."/>
            <person name="Haas B."/>
            <person name="Abouelleil A."/>
            <person name="Allen A.W."/>
            <person name="Alvarado L."/>
            <person name="Arachchi H.M."/>
            <person name="Berlin A.M."/>
            <person name="Chapman S.B."/>
            <person name="Gainer-Dewar J."/>
            <person name="Goldberg J."/>
            <person name="Griggs A."/>
            <person name="Gujja S."/>
            <person name="Hansen M."/>
            <person name="Howarth C."/>
            <person name="Imamovic A."/>
            <person name="Ireland A."/>
            <person name="Larimer J."/>
            <person name="McCowan C."/>
            <person name="Murphy C."/>
            <person name="Pearson M."/>
            <person name="Poon T.W."/>
            <person name="Priest M."/>
            <person name="Roberts A."/>
            <person name="Saif S."/>
            <person name="Shea T."/>
            <person name="Sisk P."/>
            <person name="Sykes S."/>
            <person name="Wortman J."/>
            <person name="Nusbaum C."/>
            <person name="Birren B."/>
        </authorList>
    </citation>
    <scope>NUCLEOTIDE SEQUENCE [LARGE SCALE GENOMIC DNA]</scope>
    <source>
        <strain evidence="11">A-37</strain>
    </source>
</reference>
<dbReference type="VEuPathDB" id="VectorBase:ACUA012234"/>
<feature type="domain" description="C2H2-type" evidence="9">
    <location>
        <begin position="309"/>
        <end position="331"/>
    </location>
</feature>
<dbReference type="Pfam" id="PF12874">
    <property type="entry name" value="zf-met"/>
    <property type="match status" value="1"/>
</dbReference>
<dbReference type="InterPro" id="IPR036236">
    <property type="entry name" value="Znf_C2H2_sf"/>
</dbReference>
<keyword evidence="11" id="KW-1185">Reference proteome</keyword>
<dbReference type="Pfam" id="PF00096">
    <property type="entry name" value="zf-C2H2"/>
    <property type="match status" value="2"/>
</dbReference>
<keyword evidence="2" id="KW-0479">Metal-binding</keyword>
<evidence type="ECO:0000256" key="8">
    <source>
        <dbReference type="SAM" id="MobiDB-lite"/>
    </source>
</evidence>
<dbReference type="PANTHER" id="PTHR24394:SF29">
    <property type="entry name" value="MYONEURIN"/>
    <property type="match status" value="1"/>
</dbReference>
<protein>
    <recommendedName>
        <fullName evidence="9">C2H2-type domain-containing protein</fullName>
    </recommendedName>
</protein>
<dbReference type="FunFam" id="3.30.160.60:FF:000744">
    <property type="entry name" value="zinc finger E-box-binding homeobox 1"/>
    <property type="match status" value="1"/>
</dbReference>
<dbReference type="FunFam" id="3.30.160.60:FF:000417">
    <property type="entry name" value="Zinc finger protein"/>
    <property type="match status" value="1"/>
</dbReference>
<dbReference type="GO" id="GO:0000981">
    <property type="term" value="F:DNA-binding transcription factor activity, RNA polymerase II-specific"/>
    <property type="evidence" value="ECO:0007669"/>
    <property type="project" value="TreeGrafter"/>
</dbReference>
<dbReference type="SMART" id="SM00355">
    <property type="entry name" value="ZnF_C2H2"/>
    <property type="match status" value="6"/>
</dbReference>
<keyword evidence="5" id="KW-0862">Zinc</keyword>
<feature type="domain" description="C2H2-type" evidence="9">
    <location>
        <begin position="197"/>
        <end position="224"/>
    </location>
</feature>
<evidence type="ECO:0000256" key="4">
    <source>
        <dbReference type="ARBA" id="ARBA00022771"/>
    </source>
</evidence>
<dbReference type="PANTHER" id="PTHR24394">
    <property type="entry name" value="ZINC FINGER PROTEIN"/>
    <property type="match status" value="1"/>
</dbReference>